<organism evidence="2 3">
    <name type="scientific">Mycolicibacterium peregrinum</name>
    <name type="common">Mycobacterium peregrinum</name>
    <dbReference type="NCBI Taxonomy" id="43304"/>
    <lineage>
        <taxon>Bacteria</taxon>
        <taxon>Bacillati</taxon>
        <taxon>Actinomycetota</taxon>
        <taxon>Actinomycetes</taxon>
        <taxon>Mycobacteriales</taxon>
        <taxon>Mycobacteriaceae</taxon>
        <taxon>Mycolicibacterium</taxon>
    </lineage>
</organism>
<dbReference type="AlphaFoldDB" id="A0A1A0W4Y7"/>
<feature type="transmembrane region" description="Helical" evidence="1">
    <location>
        <begin position="82"/>
        <end position="112"/>
    </location>
</feature>
<protein>
    <submittedName>
        <fullName evidence="2">Uncharacterized protein</fullName>
    </submittedName>
</protein>
<dbReference type="EMBL" id="LZSY01000088">
    <property type="protein sequence ID" value="OBB90963.1"/>
    <property type="molecule type" value="Genomic_DNA"/>
</dbReference>
<dbReference type="Proteomes" id="UP000094008">
    <property type="component" value="Unassembled WGS sequence"/>
</dbReference>
<gene>
    <name evidence="2" type="ORF">A5779_25205</name>
</gene>
<sequence>MSTPSSPPPPSSPSRRATIGFGCWLVGSVLLIAGGMLAVSASIPPGVNTMLYRGIGALTVLAGLGMAFLAGRGRSDDRHRRAAVALSLAIVVLVLLTGLNVLVLVALLPLIVGTGVSALPLRRGDHGE</sequence>
<reference evidence="3" key="1">
    <citation type="submission" date="2016-06" db="EMBL/GenBank/DDBJ databases">
        <authorList>
            <person name="Sutton G."/>
            <person name="Brinkac L."/>
            <person name="Sanka R."/>
            <person name="Adams M."/>
            <person name="Lau E."/>
            <person name="Mehaffy C."/>
            <person name="Tameris M."/>
            <person name="Hatherill M."/>
            <person name="Hanekom W."/>
            <person name="Mahomed H."/>
            <person name="Mcshane H."/>
        </authorList>
    </citation>
    <scope>NUCLEOTIDE SEQUENCE [LARGE SCALE GENOMIC DNA]</scope>
    <source>
        <strain evidence="3">852002-10433_SCH5171157</strain>
    </source>
</reference>
<comment type="caution">
    <text evidence="2">The sequence shown here is derived from an EMBL/GenBank/DDBJ whole genome shotgun (WGS) entry which is preliminary data.</text>
</comment>
<keyword evidence="1" id="KW-1133">Transmembrane helix</keyword>
<feature type="transmembrane region" description="Helical" evidence="1">
    <location>
        <begin position="21"/>
        <end position="44"/>
    </location>
</feature>
<feature type="transmembrane region" description="Helical" evidence="1">
    <location>
        <begin position="50"/>
        <end position="70"/>
    </location>
</feature>
<evidence type="ECO:0000256" key="1">
    <source>
        <dbReference type="SAM" id="Phobius"/>
    </source>
</evidence>
<evidence type="ECO:0000313" key="3">
    <source>
        <dbReference type="Proteomes" id="UP000094008"/>
    </source>
</evidence>
<dbReference type="RefSeq" id="WP_064882284.1">
    <property type="nucleotide sequence ID" value="NZ_LZSY01000088.1"/>
</dbReference>
<proteinExistence type="predicted"/>
<accession>A0A1A0W4Y7</accession>
<keyword evidence="1" id="KW-0812">Transmembrane</keyword>
<name>A0A1A0W4Y7_MYCPR</name>
<dbReference type="OrthoDB" id="4464283at2"/>
<keyword evidence="1" id="KW-0472">Membrane</keyword>
<evidence type="ECO:0000313" key="2">
    <source>
        <dbReference type="EMBL" id="OBB90963.1"/>
    </source>
</evidence>